<feature type="chain" id="PRO_5045534480" evidence="1">
    <location>
        <begin position="29"/>
        <end position="506"/>
    </location>
</feature>
<accession>A0ABV8F6V2</accession>
<dbReference type="InterPro" id="IPR012334">
    <property type="entry name" value="Pectin_lyas_fold"/>
</dbReference>
<keyword evidence="4" id="KW-1185">Reference proteome</keyword>
<feature type="signal peptide" evidence="1">
    <location>
        <begin position="1"/>
        <end position="28"/>
    </location>
</feature>
<comment type="caution">
    <text evidence="3">The sequence shown here is derived from an EMBL/GenBank/DDBJ whole genome shotgun (WGS) entry which is preliminary data.</text>
</comment>
<dbReference type="InterPro" id="IPR039448">
    <property type="entry name" value="Beta_helix"/>
</dbReference>
<protein>
    <submittedName>
        <fullName evidence="3">Right-handed parallel beta-helix repeat-containing protein</fullName>
    </submittedName>
</protein>
<dbReference type="InterPro" id="IPR036426">
    <property type="entry name" value="Bulb-type_lectin_dom_sf"/>
</dbReference>
<name>A0ABV8F6V2_9ACTN</name>
<keyword evidence="1" id="KW-0732">Signal</keyword>
<reference evidence="4" key="1">
    <citation type="journal article" date="2019" name="Int. J. Syst. Evol. Microbiol.">
        <title>The Global Catalogue of Microorganisms (GCM) 10K type strain sequencing project: providing services to taxonomists for standard genome sequencing and annotation.</title>
        <authorList>
            <consortium name="The Broad Institute Genomics Platform"/>
            <consortium name="The Broad Institute Genome Sequencing Center for Infectious Disease"/>
            <person name="Wu L."/>
            <person name="Ma J."/>
        </authorList>
    </citation>
    <scope>NUCLEOTIDE SEQUENCE [LARGE SCALE GENOMIC DNA]</scope>
    <source>
        <strain evidence="4">TBRC 7912</strain>
    </source>
</reference>
<feature type="domain" description="Bulb-type lectin" evidence="2">
    <location>
        <begin position="393"/>
        <end position="503"/>
    </location>
</feature>
<dbReference type="SUPFAM" id="SSF51110">
    <property type="entry name" value="alpha-D-mannose-specific plant lectins"/>
    <property type="match status" value="1"/>
</dbReference>
<evidence type="ECO:0000256" key="1">
    <source>
        <dbReference type="SAM" id="SignalP"/>
    </source>
</evidence>
<dbReference type="InterPro" id="IPR011050">
    <property type="entry name" value="Pectin_lyase_fold/virulence"/>
</dbReference>
<dbReference type="EMBL" id="JBHSBC010000022">
    <property type="protein sequence ID" value="MFC3983047.1"/>
    <property type="molecule type" value="Genomic_DNA"/>
</dbReference>
<sequence length="506" mass="51598">MSTRPTTRLGTALFTLLVATAVPGAARAGTGPSSAGCIPSGTETAINAALTGPGAQAVLCQGAVFTLSEPVRFTAADQELLTEGLPEGTTRATLRLASATVTTAVDGVGRSRVAVRNVQIDGDRPTLGQRTGSALVQMGGAATGQIVENSAIRNPRSWSALHYYEGAVSSGTPQCQGARITGNRVGPAGVDRPSGQWADGISLACGDSVVSGNTVVDATDGGIVIFGAPGSTIENNTVRAEHSELLGGINLVDIAPVDGNYTGTTVRGNVVDAKSAFIKVGMAMGWQVWTCGTGTVHGATVTGNTLRGLHMGYGYAVNGVRDWTVTGNVDESRHVGVPTTGCGGTPLSRPGGYQVQAASTSTLQPEFASGQVHHVLGVTEPAILKVGTAPTACIWFQPDEALFPGASQTSCDGRFKLTYRRDGDLVLTQVNVAAPLWSSGTAGSPGAVALMQQDGNFVIYDAAGVALWSTRTGGSSGARLAVQDDGNVVVYTPTGTPLWSTRTGGR</sequence>
<dbReference type="Proteomes" id="UP001595698">
    <property type="component" value="Unassembled WGS sequence"/>
</dbReference>
<dbReference type="InterPro" id="IPR006626">
    <property type="entry name" value="PbH1"/>
</dbReference>
<dbReference type="NCBIfam" id="TIGR03804">
    <property type="entry name" value="para_beta_helix"/>
    <property type="match status" value="1"/>
</dbReference>
<dbReference type="SMART" id="SM00108">
    <property type="entry name" value="B_lectin"/>
    <property type="match status" value="1"/>
</dbReference>
<proteinExistence type="predicted"/>
<dbReference type="SMART" id="SM00710">
    <property type="entry name" value="PbH1"/>
    <property type="match status" value="3"/>
</dbReference>
<dbReference type="Pfam" id="PF13229">
    <property type="entry name" value="Beta_helix"/>
    <property type="match status" value="1"/>
</dbReference>
<dbReference type="InterPro" id="IPR001480">
    <property type="entry name" value="Bulb-type_lectin_dom"/>
</dbReference>
<dbReference type="RefSeq" id="WP_386191882.1">
    <property type="nucleotide sequence ID" value="NZ_JBHSBC010000022.1"/>
</dbReference>
<dbReference type="SUPFAM" id="SSF51126">
    <property type="entry name" value="Pectin lyase-like"/>
    <property type="match status" value="1"/>
</dbReference>
<evidence type="ECO:0000313" key="3">
    <source>
        <dbReference type="EMBL" id="MFC3983047.1"/>
    </source>
</evidence>
<evidence type="ECO:0000259" key="2">
    <source>
        <dbReference type="PROSITE" id="PS50927"/>
    </source>
</evidence>
<dbReference type="Gene3D" id="2.160.20.10">
    <property type="entry name" value="Single-stranded right-handed beta-helix, Pectin lyase-like"/>
    <property type="match status" value="1"/>
</dbReference>
<evidence type="ECO:0000313" key="4">
    <source>
        <dbReference type="Proteomes" id="UP001595698"/>
    </source>
</evidence>
<dbReference type="Gene3D" id="2.90.10.10">
    <property type="entry name" value="Bulb-type lectin domain"/>
    <property type="match status" value="2"/>
</dbReference>
<dbReference type="CDD" id="cd00028">
    <property type="entry name" value="B_lectin"/>
    <property type="match status" value="1"/>
</dbReference>
<organism evidence="3 4">
    <name type="scientific">Streptosporangium jomthongense</name>
    <dbReference type="NCBI Taxonomy" id="1193683"/>
    <lineage>
        <taxon>Bacteria</taxon>
        <taxon>Bacillati</taxon>
        <taxon>Actinomycetota</taxon>
        <taxon>Actinomycetes</taxon>
        <taxon>Streptosporangiales</taxon>
        <taxon>Streptosporangiaceae</taxon>
        <taxon>Streptosporangium</taxon>
    </lineage>
</organism>
<dbReference type="PROSITE" id="PS50927">
    <property type="entry name" value="BULB_LECTIN"/>
    <property type="match status" value="1"/>
</dbReference>
<gene>
    <name evidence="3" type="ORF">ACFOYY_23145</name>
</gene>
<dbReference type="InterPro" id="IPR022441">
    <property type="entry name" value="Para_beta_helix_rpt-2"/>
</dbReference>